<reference evidence="1 2" key="1">
    <citation type="submission" date="2021-03" db="EMBL/GenBank/DDBJ databases">
        <title>Sequencing the genomes of 1000 actinobacteria strains.</title>
        <authorList>
            <person name="Klenk H.-P."/>
        </authorList>
    </citation>
    <scope>NUCLEOTIDE SEQUENCE [LARGE SCALE GENOMIC DNA]</scope>
    <source>
        <strain evidence="1 2">DSM 41480</strain>
    </source>
</reference>
<dbReference type="GeneID" id="91572276"/>
<dbReference type="Proteomes" id="UP001519291">
    <property type="component" value="Unassembled WGS sequence"/>
</dbReference>
<comment type="caution">
    <text evidence="1">The sequence shown here is derived from an EMBL/GenBank/DDBJ whole genome shotgun (WGS) entry which is preliminary data.</text>
</comment>
<dbReference type="EMBL" id="JAGIOH010000001">
    <property type="protein sequence ID" value="MBP2405951.1"/>
    <property type="molecule type" value="Genomic_DNA"/>
</dbReference>
<accession>A0ABS4YB75</accession>
<proteinExistence type="predicted"/>
<gene>
    <name evidence="1" type="ORF">JO379_005420</name>
</gene>
<evidence type="ECO:0000313" key="1">
    <source>
        <dbReference type="EMBL" id="MBP2405951.1"/>
    </source>
</evidence>
<name>A0ABS4YB75_9ACTN</name>
<dbReference type="RefSeq" id="WP_209517396.1">
    <property type="nucleotide sequence ID" value="NZ_JAGIOH010000001.1"/>
</dbReference>
<dbReference type="Gene3D" id="3.40.120.10">
    <property type="entry name" value="Alpha-D-Glucose-1,6-Bisphosphate, subunit A, domain 3"/>
    <property type="match status" value="1"/>
</dbReference>
<protein>
    <submittedName>
        <fullName evidence="1">Phosphomannomutase</fullName>
    </submittedName>
</protein>
<organism evidence="1 2">
    <name type="scientific">Streptomyces syringium</name>
    <dbReference type="NCBI Taxonomy" id="76729"/>
    <lineage>
        <taxon>Bacteria</taxon>
        <taxon>Bacillati</taxon>
        <taxon>Actinomycetota</taxon>
        <taxon>Actinomycetes</taxon>
        <taxon>Kitasatosporales</taxon>
        <taxon>Streptomycetaceae</taxon>
        <taxon>Streptomyces</taxon>
    </lineage>
</organism>
<keyword evidence="2" id="KW-1185">Reference proteome</keyword>
<sequence>MLNPINAEAVIRDGQVSGVFPDEIHEGVAWWVASCFVVVSQTHSLAVARDDHPITAEFFRRFCWGAANAQHWACAVHDLGLAEERQLLRAMQELGAVPGALLTTAEHEEQRSVTIRLYGSDGRRSNDSTGLGVIREMIANDHVPIPVNNGAKGHVEERHYVIARMEATK</sequence>
<evidence type="ECO:0000313" key="2">
    <source>
        <dbReference type="Proteomes" id="UP001519291"/>
    </source>
</evidence>